<protein>
    <submittedName>
        <fullName evidence="2">Helix-turn-helix domain-containing protein</fullName>
    </submittedName>
</protein>
<gene>
    <name evidence="2" type="ORF">ACFFLM_06015</name>
</gene>
<dbReference type="Proteomes" id="UP001589733">
    <property type="component" value="Unassembled WGS sequence"/>
</dbReference>
<sequence length="72" mass="7849">MTLPEGIPQGLTTGEVARALHLKEETVKRALTSGALPSWQIVEGRGWRYVTPEALASYAAARGLSVDWEELL</sequence>
<reference evidence="2 3" key="1">
    <citation type="submission" date="2024-09" db="EMBL/GenBank/DDBJ databases">
        <authorList>
            <person name="Sun Q."/>
            <person name="Mori K."/>
        </authorList>
    </citation>
    <scope>NUCLEOTIDE SEQUENCE [LARGE SCALE GENOMIC DNA]</scope>
    <source>
        <strain evidence="2 3">JCM 13503</strain>
    </source>
</reference>
<keyword evidence="3" id="KW-1185">Reference proteome</keyword>
<organism evidence="2 3">
    <name type="scientific">Deinococcus oregonensis</name>
    <dbReference type="NCBI Taxonomy" id="1805970"/>
    <lineage>
        <taxon>Bacteria</taxon>
        <taxon>Thermotogati</taxon>
        <taxon>Deinococcota</taxon>
        <taxon>Deinococci</taxon>
        <taxon>Deinococcales</taxon>
        <taxon>Deinococcaceae</taxon>
        <taxon>Deinococcus</taxon>
    </lineage>
</organism>
<evidence type="ECO:0000259" key="1">
    <source>
        <dbReference type="Pfam" id="PF12728"/>
    </source>
</evidence>
<dbReference type="Pfam" id="PF12728">
    <property type="entry name" value="HTH_17"/>
    <property type="match status" value="1"/>
</dbReference>
<dbReference type="InterPro" id="IPR041657">
    <property type="entry name" value="HTH_17"/>
</dbReference>
<proteinExistence type="predicted"/>
<evidence type="ECO:0000313" key="2">
    <source>
        <dbReference type="EMBL" id="MFB9991522.1"/>
    </source>
</evidence>
<accession>A0ABV6AX05</accession>
<evidence type="ECO:0000313" key="3">
    <source>
        <dbReference type="Proteomes" id="UP001589733"/>
    </source>
</evidence>
<dbReference type="RefSeq" id="WP_380006690.1">
    <property type="nucleotide sequence ID" value="NZ_JBHLYR010000019.1"/>
</dbReference>
<dbReference type="InterPro" id="IPR009061">
    <property type="entry name" value="DNA-bd_dom_put_sf"/>
</dbReference>
<name>A0ABV6AX05_9DEIO</name>
<dbReference type="EMBL" id="JBHLYR010000019">
    <property type="protein sequence ID" value="MFB9991522.1"/>
    <property type="molecule type" value="Genomic_DNA"/>
</dbReference>
<feature type="domain" description="Helix-turn-helix" evidence="1">
    <location>
        <begin position="11"/>
        <end position="62"/>
    </location>
</feature>
<comment type="caution">
    <text evidence="2">The sequence shown here is derived from an EMBL/GenBank/DDBJ whole genome shotgun (WGS) entry which is preliminary data.</text>
</comment>
<dbReference type="SUPFAM" id="SSF46955">
    <property type="entry name" value="Putative DNA-binding domain"/>
    <property type="match status" value="1"/>
</dbReference>